<sequence>MPKYRVNIGGDGPEGWTPIPPDAASDPHALVVYVREPAAPSGRIVVRERFINWPTVDVQKYAQEDAERLNAKITRGGYISYQPVRQYGLELEFTEGDTHVKGDRLYSTTGTADGQSFMLELLFSAPSAQYDQVKPEFVSFLQNLKVVEDEG</sequence>
<dbReference type="RefSeq" id="WP_236740461.1">
    <property type="nucleotide sequence ID" value="NZ_FVGW01000012.1"/>
</dbReference>
<evidence type="ECO:0000313" key="2">
    <source>
        <dbReference type="Proteomes" id="UP000190074"/>
    </source>
</evidence>
<organism evidence="1 2">
    <name type="scientific">Mycobacteroides abscessus subsp. massiliense</name>
    <dbReference type="NCBI Taxonomy" id="1962118"/>
    <lineage>
        <taxon>Bacteria</taxon>
        <taxon>Bacillati</taxon>
        <taxon>Actinomycetota</taxon>
        <taxon>Actinomycetes</taxon>
        <taxon>Mycobacteriales</taxon>
        <taxon>Mycobacteriaceae</taxon>
        <taxon>Mycobacteroides</taxon>
        <taxon>Mycobacteroides abscessus</taxon>
    </lineage>
</organism>
<protein>
    <recommendedName>
        <fullName evidence="3">Lipoprotein LpqN</fullName>
    </recommendedName>
</protein>
<evidence type="ECO:0000313" key="1">
    <source>
        <dbReference type="EMBL" id="SKM68036.1"/>
    </source>
</evidence>
<accession>A0A1U0ZS86</accession>
<proteinExistence type="predicted"/>
<dbReference type="AlphaFoldDB" id="A0A1U0ZS86"/>
<dbReference type="EMBL" id="FVGW01000012">
    <property type="protein sequence ID" value="SKM68036.1"/>
    <property type="molecule type" value="Genomic_DNA"/>
</dbReference>
<evidence type="ECO:0008006" key="3">
    <source>
        <dbReference type="Google" id="ProtNLM"/>
    </source>
</evidence>
<reference evidence="1 2" key="1">
    <citation type="submission" date="2016-11" db="EMBL/GenBank/DDBJ databases">
        <authorList>
            <consortium name="Pathogen Informatics"/>
        </authorList>
    </citation>
    <scope>NUCLEOTIDE SEQUENCE [LARGE SCALE GENOMIC DNA]</scope>
    <source>
        <strain evidence="1 2">911</strain>
    </source>
</reference>
<dbReference type="Proteomes" id="UP000190074">
    <property type="component" value="Unassembled WGS sequence"/>
</dbReference>
<gene>
    <name evidence="1" type="ORF">SAMEA2259716_04765</name>
</gene>
<name>A0A1U0ZS86_9MYCO</name>